<organism evidence="1 2">
    <name type="scientific">Hermetia illucens</name>
    <name type="common">Black soldier fly</name>
    <dbReference type="NCBI Taxonomy" id="343691"/>
    <lineage>
        <taxon>Eukaryota</taxon>
        <taxon>Metazoa</taxon>
        <taxon>Ecdysozoa</taxon>
        <taxon>Arthropoda</taxon>
        <taxon>Hexapoda</taxon>
        <taxon>Insecta</taxon>
        <taxon>Pterygota</taxon>
        <taxon>Neoptera</taxon>
        <taxon>Endopterygota</taxon>
        <taxon>Diptera</taxon>
        <taxon>Brachycera</taxon>
        <taxon>Stratiomyomorpha</taxon>
        <taxon>Stratiomyidae</taxon>
        <taxon>Hermetiinae</taxon>
        <taxon>Hermetia</taxon>
    </lineage>
</organism>
<evidence type="ECO:0000313" key="1">
    <source>
        <dbReference type="EMBL" id="CAD7091216.1"/>
    </source>
</evidence>
<name>A0A7R8V1N2_HERIL</name>
<protein>
    <submittedName>
        <fullName evidence="1">Uncharacterized protein</fullName>
    </submittedName>
</protein>
<reference evidence="1 2" key="1">
    <citation type="submission" date="2020-11" db="EMBL/GenBank/DDBJ databases">
        <authorList>
            <person name="Wallbank WR R."/>
            <person name="Pardo Diaz C."/>
            <person name="Kozak K."/>
            <person name="Martin S."/>
            <person name="Jiggins C."/>
            <person name="Moest M."/>
            <person name="Warren A I."/>
            <person name="Generalovic N T."/>
            <person name="Byers J.R.P. K."/>
            <person name="Montejo-Kovacevich G."/>
            <person name="Yen C E."/>
        </authorList>
    </citation>
    <scope>NUCLEOTIDE SEQUENCE [LARGE SCALE GENOMIC DNA]</scope>
</reference>
<keyword evidence="2" id="KW-1185">Reference proteome</keyword>
<dbReference type="InParanoid" id="A0A7R8V1N2"/>
<dbReference type="PANTHER" id="PTHR21644">
    <property type="entry name" value="AT02555P-RELATED"/>
    <property type="match status" value="1"/>
</dbReference>
<proteinExistence type="predicted"/>
<dbReference type="GO" id="GO:0016620">
    <property type="term" value="F:oxidoreductase activity, acting on the aldehyde or oxo group of donors, NAD or NADP as acceptor"/>
    <property type="evidence" value="ECO:0007669"/>
    <property type="project" value="InterPro"/>
</dbReference>
<dbReference type="SUPFAM" id="SSF53720">
    <property type="entry name" value="ALDH-like"/>
    <property type="match status" value="1"/>
</dbReference>
<dbReference type="EMBL" id="LR899013">
    <property type="protein sequence ID" value="CAD7091216.1"/>
    <property type="molecule type" value="Genomic_DNA"/>
</dbReference>
<dbReference type="PANTHER" id="PTHR21644:SF0">
    <property type="entry name" value="AT02555P-RELATED"/>
    <property type="match status" value="1"/>
</dbReference>
<dbReference type="Proteomes" id="UP000594454">
    <property type="component" value="Chromosome 5"/>
</dbReference>
<evidence type="ECO:0000313" key="2">
    <source>
        <dbReference type="Proteomes" id="UP000594454"/>
    </source>
</evidence>
<dbReference type="InterPro" id="IPR009961">
    <property type="entry name" value="DUF1487"/>
</dbReference>
<dbReference type="Pfam" id="PF07368">
    <property type="entry name" value="DUF1487"/>
    <property type="match status" value="1"/>
</dbReference>
<accession>A0A7R8V1N2</accession>
<gene>
    <name evidence="1" type="ORF">HERILL_LOCUS13642</name>
</gene>
<dbReference type="OrthoDB" id="310895at2759"/>
<dbReference type="AlphaFoldDB" id="A0A7R8V1N2"/>
<dbReference type="InterPro" id="IPR016163">
    <property type="entry name" value="Ald_DH_C"/>
</dbReference>
<dbReference type="Gene3D" id="3.40.309.10">
    <property type="entry name" value="Aldehyde Dehydrogenase, Chain A, domain 2"/>
    <property type="match status" value="1"/>
</dbReference>
<sequence>MAKRLNIGADALEKLEYDSDMSGPGKENSLKMTPYCTNKFTVPRLTADAAATKIKDNLSLLASIESEQNCLPKHIAESQINLALSFFLGINRLNPKKSGVVPSVSPLYDASSGFSIFEVVHNVLLAFDCGYYSIDIKFNASREKFLHEFFCTTLGGQNLTPKEPWETFPEDETVEEHIPYSTMFVFDSGDLDAAAHTLASSFDDPVIPWRIRSVYVQEACYEDFVAKLKPKLRSYPPEILRDSAFTALFNEGMETLKKIKAKTIQPDSQHASGPVVPTICCEFSREQLDKPTGLSPIVVLKAVRTAKEAVTLAKNETGGMASIWTEKIALAYELVNSLNYNTFWINCIGKLNVSIPFTFRNYKNCVGSDFAPIEWFVKHSYIEGQDYATSDSPMVLDALKGASKVENSYHFEYFSVGSSDVIKSQSRKNKKWDALLDLVDLSDIYWRNVYVAATQWKRKTVVFPFGVTFAN</sequence>
<dbReference type="InterPro" id="IPR016161">
    <property type="entry name" value="Ald_DH/histidinol_DH"/>
</dbReference>